<evidence type="ECO:0000313" key="2">
    <source>
        <dbReference type="EMBL" id="KAJ5369612.1"/>
    </source>
</evidence>
<dbReference type="InterPro" id="IPR049174">
    <property type="entry name" value="Beta-AFase-like"/>
</dbReference>
<dbReference type="GeneID" id="81377841"/>
<dbReference type="OrthoDB" id="5015292at2759"/>
<dbReference type="PANTHER" id="PTHR43465:SF2">
    <property type="entry name" value="DUF1680 DOMAIN PROTEIN (AFU_ORTHOLOGUE AFUA_1G08910)"/>
    <property type="match status" value="1"/>
</dbReference>
<dbReference type="EMBL" id="JAPZBU010000013">
    <property type="protein sequence ID" value="KAJ5369612.1"/>
    <property type="molecule type" value="Genomic_DNA"/>
</dbReference>
<dbReference type="Proteomes" id="UP001147747">
    <property type="component" value="Unassembled WGS sequence"/>
</dbReference>
<accession>A0A9W9V5M5</accession>
<feature type="domain" description="Non-reducing end beta-L-arabinofuranosidase-like GH127 catalytic" evidence="1">
    <location>
        <begin position="17"/>
        <end position="113"/>
    </location>
</feature>
<comment type="caution">
    <text evidence="2">The sequence shown here is derived from an EMBL/GenBank/DDBJ whole genome shotgun (WGS) entry which is preliminary data.</text>
</comment>
<evidence type="ECO:0000259" key="1">
    <source>
        <dbReference type="Pfam" id="PF07944"/>
    </source>
</evidence>
<dbReference type="GO" id="GO:0016798">
    <property type="term" value="F:hydrolase activity, acting on glycosyl bonds"/>
    <property type="evidence" value="ECO:0007669"/>
    <property type="project" value="UniProtKB-KW"/>
</dbReference>
<keyword evidence="2" id="KW-0326">Glycosidase</keyword>
<dbReference type="Pfam" id="PF07944">
    <property type="entry name" value="Beta-AFase-like_GH127_cat"/>
    <property type="match status" value="1"/>
</dbReference>
<proteinExistence type="predicted"/>
<dbReference type="PANTHER" id="PTHR43465">
    <property type="entry name" value="DUF1680 DOMAIN PROTEIN (AFU_ORTHOLOGUE AFUA_1G08910)"/>
    <property type="match status" value="1"/>
</dbReference>
<gene>
    <name evidence="2" type="ORF">N7509_014224</name>
</gene>
<keyword evidence="3" id="KW-1185">Reference proteome</keyword>
<keyword evidence="2" id="KW-0378">Hydrolase</keyword>
<sequence>MDYPQETFVNTTFTPGSFWARRREIVRAQTLRHQLEMLKKTGRYEAFKLGWHPSYSDPPTVYPVPNHQFWDSDVAKWIEGACYLLTDHFDTEIDEAVRELVRMIQGAQHGGWIFEYPLLCC</sequence>
<organism evidence="2 3">
    <name type="scientific">Penicillium cosmopolitanum</name>
    <dbReference type="NCBI Taxonomy" id="1131564"/>
    <lineage>
        <taxon>Eukaryota</taxon>
        <taxon>Fungi</taxon>
        <taxon>Dikarya</taxon>
        <taxon>Ascomycota</taxon>
        <taxon>Pezizomycotina</taxon>
        <taxon>Eurotiomycetes</taxon>
        <taxon>Eurotiomycetidae</taxon>
        <taxon>Eurotiales</taxon>
        <taxon>Aspergillaceae</taxon>
        <taxon>Penicillium</taxon>
    </lineage>
</organism>
<protein>
    <submittedName>
        <fullName evidence="2">Six-hairpin glycosidase</fullName>
    </submittedName>
</protein>
<dbReference type="InterPro" id="IPR012878">
    <property type="entry name" value="Beta-AFase-like_GH127_cat"/>
</dbReference>
<reference evidence="2" key="1">
    <citation type="submission" date="2022-12" db="EMBL/GenBank/DDBJ databases">
        <authorList>
            <person name="Petersen C."/>
        </authorList>
    </citation>
    <scope>NUCLEOTIDE SEQUENCE</scope>
    <source>
        <strain evidence="2">IBT 29677</strain>
    </source>
</reference>
<dbReference type="AlphaFoldDB" id="A0A9W9V5M5"/>
<dbReference type="RefSeq" id="XP_056480850.1">
    <property type="nucleotide sequence ID" value="XM_056638861.1"/>
</dbReference>
<name>A0A9W9V5M5_9EURO</name>
<reference evidence="2" key="2">
    <citation type="journal article" date="2023" name="IMA Fungus">
        <title>Comparative genomic study of the Penicillium genus elucidates a diverse pangenome and 15 lateral gene transfer events.</title>
        <authorList>
            <person name="Petersen C."/>
            <person name="Sorensen T."/>
            <person name="Nielsen M.R."/>
            <person name="Sondergaard T.E."/>
            <person name="Sorensen J.L."/>
            <person name="Fitzpatrick D.A."/>
            <person name="Frisvad J.C."/>
            <person name="Nielsen K.L."/>
        </authorList>
    </citation>
    <scope>NUCLEOTIDE SEQUENCE</scope>
    <source>
        <strain evidence="2">IBT 29677</strain>
    </source>
</reference>
<evidence type="ECO:0000313" key="3">
    <source>
        <dbReference type="Proteomes" id="UP001147747"/>
    </source>
</evidence>